<evidence type="ECO:0000259" key="9">
    <source>
        <dbReference type="PROSITE" id="PS50135"/>
    </source>
</evidence>
<dbReference type="InterPro" id="IPR000433">
    <property type="entry name" value="Znf_ZZ"/>
</dbReference>
<dbReference type="PROSITE" id="PS50135">
    <property type="entry name" value="ZF_ZZ_2"/>
    <property type="match status" value="1"/>
</dbReference>
<dbReference type="VEuPathDB" id="VectorBase:GAUT041451"/>
<comment type="similarity">
    <text evidence="2">Belongs to the KCMF1 family.</text>
</comment>
<evidence type="ECO:0000256" key="7">
    <source>
        <dbReference type="ARBA" id="ARBA00022833"/>
    </source>
</evidence>
<dbReference type="Pfam" id="PF05605">
    <property type="entry name" value="zf-Di19"/>
    <property type="match status" value="1"/>
</dbReference>
<dbReference type="GO" id="GO:0061630">
    <property type="term" value="F:ubiquitin protein ligase activity"/>
    <property type="evidence" value="ECO:0007669"/>
    <property type="project" value="UniProtKB-EC"/>
</dbReference>
<comment type="catalytic activity">
    <reaction evidence="1">
        <text>S-ubiquitinyl-[E2 ubiquitin-conjugating enzyme]-L-cysteine + [acceptor protein]-L-lysine = [E2 ubiquitin-conjugating enzyme]-L-cysteine + N(6)-ubiquitinyl-[acceptor protein]-L-lysine.</text>
        <dbReference type="EC" id="2.3.2.27"/>
    </reaction>
</comment>
<dbReference type="GO" id="GO:0099536">
    <property type="term" value="P:synaptic signaling"/>
    <property type="evidence" value="ECO:0007669"/>
    <property type="project" value="TreeGrafter"/>
</dbReference>
<evidence type="ECO:0000313" key="10">
    <source>
        <dbReference type="EnsemblMetazoa" id="GAUT041451-PA"/>
    </source>
</evidence>
<feature type="domain" description="ZZ-type" evidence="9">
    <location>
        <begin position="4"/>
        <end position="60"/>
    </location>
</feature>
<dbReference type="AlphaFoldDB" id="A0A1A9VM81"/>
<dbReference type="SMART" id="SM00291">
    <property type="entry name" value="ZnF_ZZ"/>
    <property type="match status" value="1"/>
</dbReference>
<dbReference type="EnsemblMetazoa" id="GAUT041451-RA">
    <property type="protein sequence ID" value="GAUT041451-PA"/>
    <property type="gene ID" value="GAUT041451"/>
</dbReference>
<dbReference type="InterPro" id="IPR008598">
    <property type="entry name" value="Di19_Zn-bd"/>
</dbReference>
<dbReference type="Pfam" id="PF00569">
    <property type="entry name" value="ZZ"/>
    <property type="match status" value="1"/>
</dbReference>
<organism evidence="10 11">
    <name type="scientific">Glossina austeni</name>
    <name type="common">Savannah tsetse fly</name>
    <dbReference type="NCBI Taxonomy" id="7395"/>
    <lineage>
        <taxon>Eukaryota</taxon>
        <taxon>Metazoa</taxon>
        <taxon>Ecdysozoa</taxon>
        <taxon>Arthropoda</taxon>
        <taxon>Hexapoda</taxon>
        <taxon>Insecta</taxon>
        <taxon>Pterygota</taxon>
        <taxon>Neoptera</taxon>
        <taxon>Endopterygota</taxon>
        <taxon>Diptera</taxon>
        <taxon>Brachycera</taxon>
        <taxon>Muscomorpha</taxon>
        <taxon>Hippoboscoidea</taxon>
        <taxon>Glossinidae</taxon>
        <taxon>Glossina</taxon>
    </lineage>
</organism>
<proteinExistence type="inferred from homology"/>
<dbReference type="EC" id="2.3.2.27" evidence="3"/>
<keyword evidence="11" id="KW-1185">Reference proteome</keyword>
<evidence type="ECO:0000256" key="8">
    <source>
        <dbReference type="PROSITE-ProRule" id="PRU00228"/>
    </source>
</evidence>
<keyword evidence="6 8" id="KW-0863">Zinc-finger</keyword>
<dbReference type="PANTHER" id="PTHR12268">
    <property type="entry name" value="E3 UBIQUITIN-PROTEIN LIGASE KCMF1"/>
    <property type="match status" value="1"/>
</dbReference>
<dbReference type="InterPro" id="IPR043145">
    <property type="entry name" value="Znf_ZZ_sf"/>
</dbReference>
<dbReference type="GO" id="GO:0010646">
    <property type="term" value="P:regulation of cell communication"/>
    <property type="evidence" value="ECO:0007669"/>
    <property type="project" value="UniProtKB-ARBA"/>
</dbReference>
<dbReference type="GO" id="GO:0008270">
    <property type="term" value="F:zinc ion binding"/>
    <property type="evidence" value="ECO:0007669"/>
    <property type="project" value="UniProtKB-KW"/>
</dbReference>
<evidence type="ECO:0000256" key="4">
    <source>
        <dbReference type="ARBA" id="ARBA00022679"/>
    </source>
</evidence>
<evidence type="ECO:0000256" key="1">
    <source>
        <dbReference type="ARBA" id="ARBA00000900"/>
    </source>
</evidence>
<dbReference type="CDD" id="cd02338">
    <property type="entry name" value="ZZ_PCMF_like"/>
    <property type="match status" value="1"/>
</dbReference>
<reference evidence="10" key="1">
    <citation type="submission" date="2020-05" db="UniProtKB">
        <authorList>
            <consortium name="EnsemblMetazoa"/>
        </authorList>
    </citation>
    <scope>IDENTIFICATION</scope>
    <source>
        <strain evidence="10">TTRI</strain>
    </source>
</reference>
<dbReference type="Proteomes" id="UP000078200">
    <property type="component" value="Unassembled WGS sequence"/>
</dbReference>
<dbReference type="GO" id="GO:0023051">
    <property type="term" value="P:regulation of signaling"/>
    <property type="evidence" value="ECO:0007669"/>
    <property type="project" value="UniProtKB-ARBA"/>
</dbReference>
<protein>
    <recommendedName>
        <fullName evidence="3">RING-type E3 ubiquitin transferase</fullName>
        <ecNumber evidence="3">2.3.2.27</ecNumber>
    </recommendedName>
</protein>
<evidence type="ECO:0000256" key="3">
    <source>
        <dbReference type="ARBA" id="ARBA00012483"/>
    </source>
</evidence>
<dbReference type="GO" id="GO:0005886">
    <property type="term" value="C:plasma membrane"/>
    <property type="evidence" value="ECO:0007669"/>
    <property type="project" value="TreeGrafter"/>
</dbReference>
<evidence type="ECO:0000256" key="6">
    <source>
        <dbReference type="ARBA" id="ARBA00022771"/>
    </source>
</evidence>
<accession>A0A1A9VM81</accession>
<dbReference type="SUPFAM" id="SSF57850">
    <property type="entry name" value="RING/U-box"/>
    <property type="match status" value="1"/>
</dbReference>
<dbReference type="InterPro" id="IPR050774">
    <property type="entry name" value="KCMF1/Dystrophin"/>
</dbReference>
<evidence type="ECO:0000256" key="5">
    <source>
        <dbReference type="ARBA" id="ARBA00022723"/>
    </source>
</evidence>
<dbReference type="Gene3D" id="3.30.60.90">
    <property type="match status" value="1"/>
</dbReference>
<dbReference type="PANTHER" id="PTHR12268:SF13">
    <property type="entry name" value="E3 UBIQUITIN-PROTEIN LIGASE KCMF1"/>
    <property type="match status" value="1"/>
</dbReference>
<evidence type="ECO:0000256" key="2">
    <source>
        <dbReference type="ARBA" id="ARBA00010938"/>
    </source>
</evidence>
<keyword evidence="4" id="KW-0808">Transferase</keyword>
<sequence length="204" mass="22462">MSRHEGVSCDSCLKSAFIRRRYKYLICYDYDLCADCYEEGATCTRHLDDHPMQCTLTRSVIELFFGSGMLNSEQPQSFTCPYCKKMGFSDATSLEHVSAEHMETSLEVVCPLCAGLPGVEPNLTTNDFATTRHGGGVRRNPGRTMGGVPRACRSNMHFSSSSGVSALSPSGRESVDPIAELLSQLSDIRRVGPPTQLQQCKCKF</sequence>
<evidence type="ECO:0000313" key="11">
    <source>
        <dbReference type="Proteomes" id="UP000078200"/>
    </source>
</evidence>
<dbReference type="GO" id="GO:0045202">
    <property type="term" value="C:synapse"/>
    <property type="evidence" value="ECO:0007669"/>
    <property type="project" value="GOC"/>
</dbReference>
<name>A0A1A9VM81_GLOAU</name>
<keyword evidence="5" id="KW-0479">Metal-binding</keyword>
<keyword evidence="7" id="KW-0862">Zinc</keyword>